<feature type="transmembrane region" description="Helical" evidence="1">
    <location>
        <begin position="87"/>
        <end position="108"/>
    </location>
</feature>
<keyword evidence="1" id="KW-0812">Transmembrane</keyword>
<dbReference type="EMBL" id="JAVDQG010000001">
    <property type="protein sequence ID" value="MDR6224570.1"/>
    <property type="molecule type" value="Genomic_DNA"/>
</dbReference>
<keyword evidence="1" id="KW-0472">Membrane</keyword>
<evidence type="ECO:0000313" key="4">
    <source>
        <dbReference type="Proteomes" id="UP001185012"/>
    </source>
</evidence>
<accession>A0ABU1IIG7</accession>
<keyword evidence="1" id="KW-1133">Transmembrane helix</keyword>
<feature type="domain" description="Stage V sporulation protein AA" evidence="2">
    <location>
        <begin position="1"/>
        <end position="78"/>
    </location>
</feature>
<evidence type="ECO:0000313" key="3">
    <source>
        <dbReference type="EMBL" id="MDR6224570.1"/>
    </source>
</evidence>
<organism evidence="3 4">
    <name type="scientific">Desmospora profundinema</name>
    <dbReference type="NCBI Taxonomy" id="1571184"/>
    <lineage>
        <taxon>Bacteria</taxon>
        <taxon>Bacillati</taxon>
        <taxon>Bacillota</taxon>
        <taxon>Bacilli</taxon>
        <taxon>Bacillales</taxon>
        <taxon>Thermoactinomycetaceae</taxon>
        <taxon>Desmospora</taxon>
    </lineage>
</organism>
<sequence>MKKRIQAPKGRMIHLGEVAHLLAQGDEEKLKRLPVARFQPGNSSVMMVEWMDVVRVLRQIGPEWDFRQIGPPHTIVEQSSPLNRSRALLVFPVWLLLFVGSGLAIMNFHADVSMLEVHQRIHYLLTGVESERPLLLQIPYSLGIGLGMLIFFNHVWKRKLNEEPTPLELEVFLYQENIDQYFVDHEKAKRAGSHDSSG</sequence>
<reference evidence="3 4" key="1">
    <citation type="submission" date="2023-07" db="EMBL/GenBank/DDBJ databases">
        <title>Genomic Encyclopedia of Type Strains, Phase IV (KMG-IV): sequencing the most valuable type-strain genomes for metagenomic binning, comparative biology and taxonomic classification.</title>
        <authorList>
            <person name="Goeker M."/>
        </authorList>
    </citation>
    <scope>NUCLEOTIDE SEQUENCE [LARGE SCALE GENOMIC DNA]</scope>
    <source>
        <strain evidence="3 4">DSM 45903</strain>
    </source>
</reference>
<keyword evidence="4" id="KW-1185">Reference proteome</keyword>
<gene>
    <name evidence="3" type="ORF">JOE21_000558</name>
</gene>
<dbReference type="Gene3D" id="2.60.480.10">
    <property type="entry name" value="eubacterium ventriosum atcc domain"/>
    <property type="match status" value="1"/>
</dbReference>
<dbReference type="InterPro" id="IPR021997">
    <property type="entry name" value="SporV_AA"/>
</dbReference>
<name>A0ABU1IIG7_9BACL</name>
<comment type="caution">
    <text evidence="3">The sequence shown here is derived from an EMBL/GenBank/DDBJ whole genome shotgun (WGS) entry which is preliminary data.</text>
</comment>
<evidence type="ECO:0000259" key="2">
    <source>
        <dbReference type="Pfam" id="PF12164"/>
    </source>
</evidence>
<dbReference type="Proteomes" id="UP001185012">
    <property type="component" value="Unassembled WGS sequence"/>
</dbReference>
<feature type="transmembrane region" description="Helical" evidence="1">
    <location>
        <begin position="134"/>
        <end position="152"/>
    </location>
</feature>
<proteinExistence type="predicted"/>
<protein>
    <submittedName>
        <fullName evidence="3">Stage V sporulation protein AA</fullName>
    </submittedName>
</protein>
<dbReference type="Pfam" id="PF12164">
    <property type="entry name" value="SporV_AA"/>
    <property type="match status" value="1"/>
</dbReference>
<dbReference type="InterPro" id="IPR038548">
    <property type="entry name" value="SporV_AA_N_sf"/>
</dbReference>
<evidence type="ECO:0000256" key="1">
    <source>
        <dbReference type="SAM" id="Phobius"/>
    </source>
</evidence>